<comment type="caution">
    <text evidence="2">The sequence shown here is derived from an EMBL/GenBank/DDBJ whole genome shotgun (WGS) entry which is preliminary data.</text>
</comment>
<dbReference type="EMBL" id="QEAN01000161">
    <property type="protein sequence ID" value="TPX45006.1"/>
    <property type="molecule type" value="Genomic_DNA"/>
</dbReference>
<evidence type="ECO:0000313" key="3">
    <source>
        <dbReference type="EMBL" id="TPX45006.1"/>
    </source>
</evidence>
<sequence>MLSGSGASQECRSLCKEINTRTTNANANANSNPVTPTKSRLAKMKLRRRANGTHNISHRSFEIGKDSTSKPTFPALPDATLDSIAEEMMQALGATSPLTHLQLSAARRPASSTTQIHPTSRSNLKDDSHSVNSTLSIVQVEDVVVDLHLIPPRKRNCRKLHLVKKTAPEPTQ</sequence>
<protein>
    <submittedName>
        <fullName evidence="2">Uncharacterized protein</fullName>
    </submittedName>
</protein>
<feature type="region of interest" description="Disordered" evidence="1">
    <location>
        <begin position="105"/>
        <end position="128"/>
    </location>
</feature>
<dbReference type="EMBL" id="QEAM01000226">
    <property type="protein sequence ID" value="TPX43389.1"/>
    <property type="molecule type" value="Genomic_DNA"/>
</dbReference>
<evidence type="ECO:0000313" key="5">
    <source>
        <dbReference type="Proteomes" id="UP000320475"/>
    </source>
</evidence>
<proteinExistence type="predicted"/>
<dbReference type="Proteomes" id="UP000320475">
    <property type="component" value="Unassembled WGS sequence"/>
</dbReference>
<evidence type="ECO:0000256" key="1">
    <source>
        <dbReference type="SAM" id="MobiDB-lite"/>
    </source>
</evidence>
<dbReference type="AlphaFoldDB" id="A0A507CW21"/>
<reference evidence="4 5" key="1">
    <citation type="journal article" date="2019" name="Sci. Rep.">
        <title>Comparative genomics of chytrid fungi reveal insights into the obligate biotrophic and pathogenic lifestyle of Synchytrium endobioticum.</title>
        <authorList>
            <person name="van de Vossenberg B.T.L.H."/>
            <person name="Warris S."/>
            <person name="Nguyen H.D.T."/>
            <person name="van Gent-Pelzer M.P.E."/>
            <person name="Joly D.L."/>
            <person name="van de Geest H.C."/>
            <person name="Bonants P.J.M."/>
            <person name="Smith D.S."/>
            <person name="Levesque C.A."/>
            <person name="van der Lee T.A.J."/>
        </authorList>
    </citation>
    <scope>NUCLEOTIDE SEQUENCE [LARGE SCALE GENOMIC DNA]</scope>
    <source>
        <strain evidence="2 5">LEV6574</strain>
        <strain evidence="3 4">MB42</strain>
    </source>
</reference>
<organism evidence="2 5">
    <name type="scientific">Synchytrium endobioticum</name>
    <dbReference type="NCBI Taxonomy" id="286115"/>
    <lineage>
        <taxon>Eukaryota</taxon>
        <taxon>Fungi</taxon>
        <taxon>Fungi incertae sedis</taxon>
        <taxon>Chytridiomycota</taxon>
        <taxon>Chytridiomycota incertae sedis</taxon>
        <taxon>Chytridiomycetes</taxon>
        <taxon>Synchytriales</taxon>
        <taxon>Synchytriaceae</taxon>
        <taxon>Synchytrium</taxon>
    </lineage>
</organism>
<accession>A0A507CW21</accession>
<keyword evidence="4" id="KW-1185">Reference proteome</keyword>
<dbReference type="Proteomes" id="UP000317494">
    <property type="component" value="Unassembled WGS sequence"/>
</dbReference>
<dbReference type="VEuPathDB" id="FungiDB:SeMB42_g04134"/>
<name>A0A507CW21_9FUNG</name>
<evidence type="ECO:0000313" key="4">
    <source>
        <dbReference type="Proteomes" id="UP000317494"/>
    </source>
</evidence>
<gene>
    <name evidence="2" type="ORF">SeLEV6574_g05093</name>
    <name evidence="3" type="ORF">SeMB42_g04134</name>
</gene>
<feature type="compositionally biased region" description="Polar residues" evidence="1">
    <location>
        <begin position="110"/>
        <end position="122"/>
    </location>
</feature>
<evidence type="ECO:0000313" key="2">
    <source>
        <dbReference type="EMBL" id="TPX43389.1"/>
    </source>
</evidence>